<feature type="transmembrane region" description="Helical" evidence="8">
    <location>
        <begin position="259"/>
        <end position="284"/>
    </location>
</feature>
<dbReference type="FunFam" id="3.40.50.300:FF:000287">
    <property type="entry name" value="Multidrug ABC transporter ATP-binding protein"/>
    <property type="match status" value="1"/>
</dbReference>
<evidence type="ECO:0000256" key="5">
    <source>
        <dbReference type="ARBA" id="ARBA00022840"/>
    </source>
</evidence>
<dbReference type="PROSITE" id="PS50929">
    <property type="entry name" value="ABC_TM1F"/>
    <property type="match status" value="1"/>
</dbReference>
<sequence length="579" mass="64211">MMKALHNISVGETKKLIKPVIWMSIVNFVNMIPFILIAVIVHLIFDYYSGAPVELSMLWKLWGGMVLCFALMYVCQNKAMVITFLDGYSAAADGRIRLAEHIRKLPMGYLTSKDSGELGNMMMVDFDQTERAMTHILPQLISSIVVSVISIFLLFFLDWRLSLATFAGLPIAVLVLWGVSGLERKINVRLSYARIKQSNRLQEYLTGMKEIKAYNLQGANFSAFREACEDYRDACIRAEGVIGPINLVSSVFLKAGLSLITITGVFLLLGGSLEISVLALFLIVGTRIFDPLTTVIMRLSELKSCHVSGKRVTALFEQPVMGGTDNLPESHDIRFEHVIFGYGNDKILDDVSIVMKEGEMTAIVGPSGSGKTTVLRLAARFYDPQSGKVLFGGKNEAEIDPEKLMSKISMVFQDVYLFKDTILNNIRYGRENATREEIEAAAKAARCYDFVVKLPQGFETMVGEGGSTLSGGEKQRLSIARAILKDAPVILLDEATSSLDPENEIEIQKAINHLVQGRTVIMIAHRLKTIAGADKIVVLDRGQVVEEGKHSDLLHKGGLYANLWQLQTQMSGWKIGRMQ</sequence>
<evidence type="ECO:0000259" key="10">
    <source>
        <dbReference type="PROSITE" id="PS50929"/>
    </source>
</evidence>
<dbReference type="GO" id="GO:0016887">
    <property type="term" value="F:ATP hydrolysis activity"/>
    <property type="evidence" value="ECO:0007669"/>
    <property type="project" value="InterPro"/>
</dbReference>
<keyword evidence="2" id="KW-0813">Transport</keyword>
<keyword evidence="4" id="KW-0547">Nucleotide-binding</keyword>
<dbReference type="GO" id="GO:0005886">
    <property type="term" value="C:plasma membrane"/>
    <property type="evidence" value="ECO:0007669"/>
    <property type="project" value="UniProtKB-SubCell"/>
</dbReference>
<evidence type="ECO:0000256" key="7">
    <source>
        <dbReference type="ARBA" id="ARBA00023136"/>
    </source>
</evidence>
<dbReference type="HOGENOM" id="CLU_000604_84_9_9"/>
<protein>
    <submittedName>
        <fullName evidence="11">Xenobiotic-transporting ATPase</fullName>
        <ecNumber evidence="11">3.6.3.44</ecNumber>
    </submittedName>
</protein>
<evidence type="ECO:0000256" key="1">
    <source>
        <dbReference type="ARBA" id="ARBA00004651"/>
    </source>
</evidence>
<comment type="subcellular location">
    <subcellularLocation>
        <location evidence="1">Cell membrane</location>
        <topology evidence="1">Multi-pass membrane protein</topology>
    </subcellularLocation>
</comment>
<dbReference type="SUPFAM" id="SSF90123">
    <property type="entry name" value="ABC transporter transmembrane region"/>
    <property type="match status" value="1"/>
</dbReference>
<dbReference type="PANTHER" id="PTHR24221">
    <property type="entry name" value="ATP-BINDING CASSETTE SUB-FAMILY B"/>
    <property type="match status" value="1"/>
</dbReference>
<dbReference type="InterPro" id="IPR017871">
    <property type="entry name" value="ABC_transporter-like_CS"/>
</dbReference>
<feature type="transmembrane region" description="Helical" evidence="8">
    <location>
        <begin position="57"/>
        <end position="75"/>
    </location>
</feature>
<feature type="transmembrane region" description="Helical" evidence="8">
    <location>
        <begin position="20"/>
        <end position="45"/>
    </location>
</feature>
<dbReference type="SMART" id="SM00382">
    <property type="entry name" value="AAA"/>
    <property type="match status" value="1"/>
</dbReference>
<dbReference type="OrthoDB" id="9771903at2"/>
<keyword evidence="6 8" id="KW-1133">Transmembrane helix</keyword>
<dbReference type="GO" id="GO:0005524">
    <property type="term" value="F:ATP binding"/>
    <property type="evidence" value="ECO:0007669"/>
    <property type="project" value="UniProtKB-KW"/>
</dbReference>
<dbReference type="PROSITE" id="PS50893">
    <property type="entry name" value="ABC_TRANSPORTER_2"/>
    <property type="match status" value="1"/>
</dbReference>
<dbReference type="SUPFAM" id="SSF52540">
    <property type="entry name" value="P-loop containing nucleoside triphosphate hydrolases"/>
    <property type="match status" value="1"/>
</dbReference>
<dbReference type="GO" id="GO:0034040">
    <property type="term" value="F:ATPase-coupled lipid transmembrane transporter activity"/>
    <property type="evidence" value="ECO:0007669"/>
    <property type="project" value="TreeGrafter"/>
</dbReference>
<name>F0SWW2_SYNGF</name>
<evidence type="ECO:0000256" key="2">
    <source>
        <dbReference type="ARBA" id="ARBA00022448"/>
    </source>
</evidence>
<dbReference type="Gene3D" id="3.40.50.300">
    <property type="entry name" value="P-loop containing nucleotide triphosphate hydrolases"/>
    <property type="match status" value="1"/>
</dbReference>
<dbReference type="EC" id="3.6.3.44" evidence="11"/>
<keyword evidence="11" id="KW-0378">Hydrolase</keyword>
<dbReference type="Proteomes" id="UP000007488">
    <property type="component" value="Chromosome"/>
</dbReference>
<reference evidence="12" key="2">
    <citation type="submission" date="2011-02" db="EMBL/GenBank/DDBJ databases">
        <title>The complete genome of Syntrophobotulus glycolicus DSM 8271.</title>
        <authorList>
            <person name="Lucas S."/>
            <person name="Copeland A."/>
            <person name="Lapidus A."/>
            <person name="Bruce D."/>
            <person name="Goodwin L."/>
            <person name="Pitluck S."/>
            <person name="Kyrpides N."/>
            <person name="Mavromatis K."/>
            <person name="Pagani I."/>
            <person name="Ivanova N."/>
            <person name="Mikhailova N."/>
            <person name="Chertkov O."/>
            <person name="Held B."/>
            <person name="Detter J.C."/>
            <person name="Tapia R."/>
            <person name="Han C."/>
            <person name="Land M."/>
            <person name="Hauser L."/>
            <person name="Markowitz V."/>
            <person name="Cheng J.-F."/>
            <person name="Hugenholtz P."/>
            <person name="Woyke T."/>
            <person name="Wu D."/>
            <person name="Spring S."/>
            <person name="Schroeder M."/>
            <person name="Brambilla E."/>
            <person name="Klenk H.-P."/>
            <person name="Eisen J.A."/>
        </authorList>
    </citation>
    <scope>NUCLEOTIDE SEQUENCE [LARGE SCALE GENOMIC DNA]</scope>
    <source>
        <strain evidence="12">DSM 8271 / FlGlyR</strain>
    </source>
</reference>
<dbReference type="Pfam" id="PF00664">
    <property type="entry name" value="ABC_membrane"/>
    <property type="match status" value="1"/>
</dbReference>
<keyword evidence="7 8" id="KW-0472">Membrane</keyword>
<evidence type="ECO:0000313" key="11">
    <source>
        <dbReference type="EMBL" id="ADY54652.1"/>
    </source>
</evidence>
<dbReference type="PANTHER" id="PTHR24221:SF397">
    <property type="entry name" value="ABC TRANSPORTER, ATP-BINDING TRANSMEMBRANE PROTEIN"/>
    <property type="match status" value="1"/>
</dbReference>
<proteinExistence type="predicted"/>
<organism evidence="11 12">
    <name type="scientific">Syntrophobotulus glycolicus (strain DSM 8271 / FlGlyR)</name>
    <dbReference type="NCBI Taxonomy" id="645991"/>
    <lineage>
        <taxon>Bacteria</taxon>
        <taxon>Bacillati</taxon>
        <taxon>Bacillota</taxon>
        <taxon>Clostridia</taxon>
        <taxon>Eubacteriales</taxon>
        <taxon>Desulfitobacteriaceae</taxon>
        <taxon>Syntrophobotulus</taxon>
    </lineage>
</organism>
<dbReference type="InterPro" id="IPR003439">
    <property type="entry name" value="ABC_transporter-like_ATP-bd"/>
</dbReference>
<evidence type="ECO:0000259" key="9">
    <source>
        <dbReference type="PROSITE" id="PS50893"/>
    </source>
</evidence>
<feature type="domain" description="ABC transmembrane type-1" evidence="10">
    <location>
        <begin position="20"/>
        <end position="304"/>
    </location>
</feature>
<feature type="domain" description="ABC transporter" evidence="9">
    <location>
        <begin position="333"/>
        <end position="566"/>
    </location>
</feature>
<evidence type="ECO:0000256" key="8">
    <source>
        <dbReference type="SAM" id="Phobius"/>
    </source>
</evidence>
<dbReference type="GO" id="GO:0140359">
    <property type="term" value="F:ABC-type transporter activity"/>
    <property type="evidence" value="ECO:0007669"/>
    <property type="project" value="InterPro"/>
</dbReference>
<evidence type="ECO:0000256" key="3">
    <source>
        <dbReference type="ARBA" id="ARBA00022692"/>
    </source>
</evidence>
<dbReference type="eggNOG" id="COG1132">
    <property type="taxonomic scope" value="Bacteria"/>
</dbReference>
<dbReference type="InterPro" id="IPR011527">
    <property type="entry name" value="ABC1_TM_dom"/>
</dbReference>
<dbReference type="InterPro" id="IPR039421">
    <property type="entry name" value="Type_1_exporter"/>
</dbReference>
<gene>
    <name evidence="11" type="ordered locus">Sgly_0283</name>
</gene>
<dbReference type="EMBL" id="CP002547">
    <property type="protein sequence ID" value="ADY54652.1"/>
    <property type="molecule type" value="Genomic_DNA"/>
</dbReference>
<dbReference type="AlphaFoldDB" id="F0SWW2"/>
<dbReference type="InterPro" id="IPR003593">
    <property type="entry name" value="AAA+_ATPase"/>
</dbReference>
<dbReference type="Gene3D" id="1.20.1560.10">
    <property type="entry name" value="ABC transporter type 1, transmembrane domain"/>
    <property type="match status" value="1"/>
</dbReference>
<dbReference type="InterPro" id="IPR027417">
    <property type="entry name" value="P-loop_NTPase"/>
</dbReference>
<evidence type="ECO:0000313" key="12">
    <source>
        <dbReference type="Proteomes" id="UP000007488"/>
    </source>
</evidence>
<dbReference type="KEGG" id="sgy:Sgly_0283"/>
<accession>F0SWW2</accession>
<keyword evidence="12" id="KW-1185">Reference proteome</keyword>
<dbReference type="STRING" id="645991.Sgly_0283"/>
<dbReference type="PROSITE" id="PS00211">
    <property type="entry name" value="ABC_TRANSPORTER_1"/>
    <property type="match status" value="1"/>
</dbReference>
<dbReference type="Pfam" id="PF00005">
    <property type="entry name" value="ABC_tran"/>
    <property type="match status" value="1"/>
</dbReference>
<reference evidence="11 12" key="1">
    <citation type="journal article" date="2011" name="Stand. Genomic Sci.">
        <title>Complete genome sequence of Syntrophobotulus glycolicus type strain (FlGlyR).</title>
        <authorList>
            <person name="Han C."/>
            <person name="Mwirichia R."/>
            <person name="Chertkov O."/>
            <person name="Held B."/>
            <person name="Lapidus A."/>
            <person name="Nolan M."/>
            <person name="Lucas S."/>
            <person name="Hammon N."/>
            <person name="Deshpande S."/>
            <person name="Cheng J.F."/>
            <person name="Tapia R."/>
            <person name="Goodwin L."/>
            <person name="Pitluck S."/>
            <person name="Huntemann M."/>
            <person name="Liolios K."/>
            <person name="Ivanova N."/>
            <person name="Pagani I."/>
            <person name="Mavromatis K."/>
            <person name="Ovchinikova G."/>
            <person name="Pati A."/>
            <person name="Chen A."/>
            <person name="Palaniappan K."/>
            <person name="Land M."/>
            <person name="Hauser L."/>
            <person name="Brambilla E.M."/>
            <person name="Rohde M."/>
            <person name="Spring S."/>
            <person name="Sikorski J."/>
            <person name="Goker M."/>
            <person name="Woyke T."/>
            <person name="Bristow J."/>
            <person name="Eisen J.A."/>
            <person name="Markowitz V."/>
            <person name="Hugenholtz P."/>
            <person name="Kyrpides N.C."/>
            <person name="Klenk H.P."/>
            <person name="Detter J.C."/>
        </authorList>
    </citation>
    <scope>NUCLEOTIDE SEQUENCE [LARGE SCALE GENOMIC DNA]</scope>
    <source>
        <strain evidence="12">DSM 8271 / FlGlyR</strain>
    </source>
</reference>
<feature type="transmembrane region" description="Helical" evidence="8">
    <location>
        <begin position="136"/>
        <end position="157"/>
    </location>
</feature>
<keyword evidence="3 8" id="KW-0812">Transmembrane</keyword>
<evidence type="ECO:0000256" key="6">
    <source>
        <dbReference type="ARBA" id="ARBA00022989"/>
    </source>
</evidence>
<feature type="transmembrane region" description="Helical" evidence="8">
    <location>
        <begin position="163"/>
        <end position="182"/>
    </location>
</feature>
<keyword evidence="5" id="KW-0067">ATP-binding</keyword>
<dbReference type="InterPro" id="IPR036640">
    <property type="entry name" value="ABC1_TM_sf"/>
</dbReference>
<evidence type="ECO:0000256" key="4">
    <source>
        <dbReference type="ARBA" id="ARBA00022741"/>
    </source>
</evidence>